<keyword evidence="5" id="KW-1185">Reference proteome</keyword>
<gene>
    <name evidence="1" type="primary">mqnB</name>
    <name evidence="4" type="ORF">SAMN05421737_110101</name>
</gene>
<dbReference type="PANTHER" id="PTHR46832:SF2">
    <property type="entry name" value="FUTALOSINE HYDROLASE"/>
    <property type="match status" value="1"/>
</dbReference>
<comment type="pathway">
    <text evidence="1">Quinol/quinone metabolism; menaquinone biosynthesis.</text>
</comment>
<dbReference type="GO" id="GO:0009116">
    <property type="term" value="P:nucleoside metabolic process"/>
    <property type="evidence" value="ECO:0007669"/>
    <property type="project" value="InterPro"/>
</dbReference>
<name>A0A1G6MPQ2_9BACI</name>
<accession>A0A1G6MPQ2</accession>
<dbReference type="NCBIfam" id="NF006087">
    <property type="entry name" value="PRK08236.1"/>
    <property type="match status" value="1"/>
</dbReference>
<dbReference type="GO" id="GO:0005829">
    <property type="term" value="C:cytosol"/>
    <property type="evidence" value="ECO:0007669"/>
    <property type="project" value="TreeGrafter"/>
</dbReference>
<evidence type="ECO:0000256" key="1">
    <source>
        <dbReference type="HAMAP-Rule" id="MF_00991"/>
    </source>
</evidence>
<dbReference type="RefSeq" id="WP_090776392.1">
    <property type="nucleotide sequence ID" value="NZ_FMYM01000010.1"/>
</dbReference>
<evidence type="ECO:0000259" key="3">
    <source>
        <dbReference type="Pfam" id="PF01048"/>
    </source>
</evidence>
<dbReference type="InterPro" id="IPR035994">
    <property type="entry name" value="Nucleoside_phosphorylase_sf"/>
</dbReference>
<dbReference type="STRING" id="1464122.SAMN05421737_110101"/>
<evidence type="ECO:0000256" key="2">
    <source>
        <dbReference type="NCBIfam" id="TIGR03664"/>
    </source>
</evidence>
<dbReference type="CDD" id="cd17766">
    <property type="entry name" value="futalosine_nucleosidase_MqnB"/>
    <property type="match status" value="1"/>
</dbReference>
<evidence type="ECO:0000313" key="5">
    <source>
        <dbReference type="Proteomes" id="UP000242662"/>
    </source>
</evidence>
<proteinExistence type="inferred from homology"/>
<dbReference type="InterPro" id="IPR000845">
    <property type="entry name" value="Nucleoside_phosphorylase_d"/>
</dbReference>
<dbReference type="GO" id="GO:0009234">
    <property type="term" value="P:menaquinone biosynthetic process"/>
    <property type="evidence" value="ECO:0007669"/>
    <property type="project" value="UniProtKB-UniRule"/>
</dbReference>
<dbReference type="PANTHER" id="PTHR46832">
    <property type="entry name" value="5'-METHYLTHIOADENOSINE/S-ADENOSYLHOMOCYSTEINE NUCLEOSIDASE"/>
    <property type="match status" value="1"/>
</dbReference>
<dbReference type="EC" id="3.2.2.26" evidence="1 2"/>
<reference evidence="5" key="1">
    <citation type="submission" date="2016-09" db="EMBL/GenBank/DDBJ databases">
        <authorList>
            <person name="Varghese N."/>
            <person name="Submissions S."/>
        </authorList>
    </citation>
    <scope>NUCLEOTIDE SEQUENCE [LARGE SCALE GENOMIC DNA]</scope>
    <source>
        <strain evidence="5">25nlg</strain>
    </source>
</reference>
<keyword evidence="1" id="KW-0474">Menaquinone biosynthesis</keyword>
<evidence type="ECO:0000313" key="4">
    <source>
        <dbReference type="EMBL" id="SDC57492.1"/>
    </source>
</evidence>
<keyword evidence="1 4" id="KW-0378">Hydrolase</keyword>
<dbReference type="InterPro" id="IPR019963">
    <property type="entry name" value="FL_hydrolase_MqnB"/>
</dbReference>
<dbReference type="GO" id="GO:0008782">
    <property type="term" value="F:adenosylhomocysteine nucleosidase activity"/>
    <property type="evidence" value="ECO:0007669"/>
    <property type="project" value="TreeGrafter"/>
</dbReference>
<dbReference type="UniPathway" id="UPA00079"/>
<dbReference type="OrthoDB" id="9788270at2"/>
<dbReference type="Proteomes" id="UP000242662">
    <property type="component" value="Unassembled WGS sequence"/>
</dbReference>
<organism evidence="4 5">
    <name type="scientific">Shouchella lonarensis</name>
    <dbReference type="NCBI Taxonomy" id="1464122"/>
    <lineage>
        <taxon>Bacteria</taxon>
        <taxon>Bacillati</taxon>
        <taxon>Bacillota</taxon>
        <taxon>Bacilli</taxon>
        <taxon>Bacillales</taxon>
        <taxon>Bacillaceae</taxon>
        <taxon>Shouchella</taxon>
    </lineage>
</organism>
<protein>
    <recommendedName>
        <fullName evidence="1 2">Futalosine hydrolase</fullName>
        <shortName evidence="1">FL hydrolase</shortName>
        <ecNumber evidence="1 2">3.2.2.26</ecNumber>
    </recommendedName>
    <alternativeName>
        <fullName evidence="1">Futalosine nucleosidase</fullName>
    </alternativeName>
    <alternativeName>
        <fullName evidence="1">Menaquinone biosynthetic enzyme MqnB</fullName>
    </alternativeName>
</protein>
<dbReference type="GO" id="GO:0019284">
    <property type="term" value="P:L-methionine salvage from S-adenosylmethionine"/>
    <property type="evidence" value="ECO:0007669"/>
    <property type="project" value="TreeGrafter"/>
</dbReference>
<dbReference type="HAMAP" id="MF_00991">
    <property type="entry name" value="MqnB"/>
    <property type="match status" value="1"/>
</dbReference>
<comment type="similarity">
    <text evidence="1">Belongs to the PNP/UDP phosphorylase family. Futalosine hydrolase subfamily.</text>
</comment>
<dbReference type="Pfam" id="PF01048">
    <property type="entry name" value="PNP_UDP_1"/>
    <property type="match status" value="1"/>
</dbReference>
<comment type="function">
    <text evidence="1">Catalyzes the hydrolysis of futalosine (FL) to dehypoxanthine futalosine (DHFL) and hypoxanthine, a step in the biosynthesis of menaquinone (MK, vitamin K2).</text>
</comment>
<dbReference type="GO" id="GO:0008930">
    <property type="term" value="F:methylthioadenosine nucleosidase activity"/>
    <property type="evidence" value="ECO:0007669"/>
    <property type="project" value="TreeGrafter"/>
</dbReference>
<dbReference type="SUPFAM" id="SSF53167">
    <property type="entry name" value="Purine and uridine phosphorylases"/>
    <property type="match status" value="1"/>
</dbReference>
<comment type="catalytic activity">
    <reaction evidence="1">
        <text>futalosine + H2O = dehypoxanthine futalosine + hypoxanthine</text>
        <dbReference type="Rhea" id="RHEA:25904"/>
        <dbReference type="ChEBI" id="CHEBI:15377"/>
        <dbReference type="ChEBI" id="CHEBI:17368"/>
        <dbReference type="ChEBI" id="CHEBI:58863"/>
        <dbReference type="ChEBI" id="CHEBI:58864"/>
        <dbReference type="EC" id="3.2.2.26"/>
    </reaction>
</comment>
<feature type="domain" description="Nucleoside phosphorylase" evidence="3">
    <location>
        <begin position="34"/>
        <end position="211"/>
    </location>
</feature>
<dbReference type="NCBIfam" id="TIGR03664">
    <property type="entry name" value="fut_nucase"/>
    <property type="match status" value="1"/>
</dbReference>
<dbReference type="AlphaFoldDB" id="A0A1G6MPQ2"/>
<dbReference type="Gene3D" id="3.40.50.1580">
    <property type="entry name" value="Nucleoside phosphorylase domain"/>
    <property type="match status" value="1"/>
</dbReference>
<dbReference type="EMBL" id="FMYM01000010">
    <property type="protein sequence ID" value="SDC57492.1"/>
    <property type="molecule type" value="Genomic_DNA"/>
</dbReference>
<sequence>MQSNPQTLIVVSVAAEKEAILAGLGRDDTFDVIIGGVGIAQAAAHTAKKLREKTYDRVINMGIAGGFENKAPVGSIVVATKIISPEIGAEAPDHFLTIDELGFGTHIFSSPKEEMTRISATLSKTNSVTTGAIISVMTATGTQETAQARLQAIPHVVAEAMEGYGVATAAALFHCPVFEIRAISNVVGIRDLSTWRFKEAFAALTKAATALKELYER</sequence>